<dbReference type="AlphaFoldDB" id="A0AAX4H9L7"/>
<dbReference type="Gene3D" id="1.10.340.40">
    <property type="entry name" value="Nuclear abundant poly(A) RNA-bind protein 2, N-terminal domain"/>
    <property type="match status" value="1"/>
</dbReference>
<gene>
    <name evidence="4" type="ORF">PUMCH_002560</name>
</gene>
<dbReference type="FunFam" id="4.10.1000.40:FF:000003">
    <property type="entry name" value="Nuclear polyadenylated RNA-binding protein NAB2"/>
    <property type="match status" value="1"/>
</dbReference>
<organism evidence="4 5">
    <name type="scientific">Australozyma saopauloensis</name>
    <dbReference type="NCBI Taxonomy" id="291208"/>
    <lineage>
        <taxon>Eukaryota</taxon>
        <taxon>Fungi</taxon>
        <taxon>Dikarya</taxon>
        <taxon>Ascomycota</taxon>
        <taxon>Saccharomycotina</taxon>
        <taxon>Pichiomycetes</taxon>
        <taxon>Metschnikowiaceae</taxon>
        <taxon>Australozyma</taxon>
    </lineage>
</organism>
<dbReference type="Pfam" id="PF21803">
    <property type="entry name" value="Nab2-zf4"/>
    <property type="match status" value="1"/>
</dbReference>
<reference evidence="4 5" key="1">
    <citation type="submission" date="2023-10" db="EMBL/GenBank/DDBJ databases">
        <title>Draft Genome Sequence of Candida saopaulonensis from a very Premature Infant with Sepsis.</title>
        <authorList>
            <person name="Ning Y."/>
            <person name="Dai R."/>
            <person name="Xiao M."/>
            <person name="Xu Y."/>
            <person name="Yan Q."/>
            <person name="Zhang L."/>
        </authorList>
    </citation>
    <scope>NUCLEOTIDE SEQUENCE [LARGE SCALE GENOMIC DNA]</scope>
    <source>
        <strain evidence="4 5">19XY460</strain>
    </source>
</reference>
<evidence type="ECO:0000259" key="3">
    <source>
        <dbReference type="Pfam" id="PF21803"/>
    </source>
</evidence>
<keyword evidence="5" id="KW-1185">Reference proteome</keyword>
<dbReference type="Pfam" id="PF21457">
    <property type="entry name" value="zf-CCCH_2-like_3"/>
    <property type="match status" value="1"/>
</dbReference>
<feature type="compositionally biased region" description="Basic and acidic residues" evidence="1">
    <location>
        <begin position="253"/>
        <end position="266"/>
    </location>
</feature>
<dbReference type="InterPro" id="IPR043094">
    <property type="entry name" value="Nab2/ZC3H14_N_sf"/>
</dbReference>
<dbReference type="Pfam" id="PF14608">
    <property type="entry name" value="zf-CCCH_2"/>
    <property type="match status" value="4"/>
</dbReference>
<name>A0AAX4H9L7_9ASCO</name>
<dbReference type="GeneID" id="88173625"/>
<evidence type="ECO:0000256" key="1">
    <source>
        <dbReference type="SAM" id="MobiDB-lite"/>
    </source>
</evidence>
<protein>
    <submittedName>
        <fullName evidence="4">Uncharacterized protein</fullName>
    </submittedName>
</protein>
<feature type="domain" description="RNA-binding Nab2-type zinc finger" evidence="2">
    <location>
        <begin position="348"/>
        <end position="373"/>
    </location>
</feature>
<accession>A0AAX4H9L7</accession>
<feature type="region of interest" description="Disordered" evidence="1">
    <location>
        <begin position="209"/>
        <end position="291"/>
    </location>
</feature>
<feature type="compositionally biased region" description="Low complexity" evidence="1">
    <location>
        <begin position="156"/>
        <end position="183"/>
    </location>
</feature>
<dbReference type="Gene3D" id="4.10.1000.40">
    <property type="match status" value="3"/>
</dbReference>
<dbReference type="InterPro" id="IPR048410">
    <property type="entry name" value="Znf-CCCH_2-like_3"/>
</dbReference>
<evidence type="ECO:0000313" key="4">
    <source>
        <dbReference type="EMBL" id="WPK25253.1"/>
    </source>
</evidence>
<feature type="region of interest" description="Disordered" evidence="1">
    <location>
        <begin position="154"/>
        <end position="183"/>
    </location>
</feature>
<feature type="compositionally biased region" description="Low complexity" evidence="1">
    <location>
        <begin position="209"/>
        <end position="220"/>
    </location>
</feature>
<feature type="domain" description="Nab2 type CCCH zinc finger 4" evidence="3">
    <location>
        <begin position="416"/>
        <end position="444"/>
    </location>
</feature>
<evidence type="ECO:0000313" key="5">
    <source>
        <dbReference type="Proteomes" id="UP001338582"/>
    </source>
</evidence>
<dbReference type="GO" id="GO:0008270">
    <property type="term" value="F:zinc ion binding"/>
    <property type="evidence" value="ECO:0007669"/>
    <property type="project" value="InterPro"/>
</dbReference>
<sequence length="573" mass="63032">MTCFHHYKSQLYTPPSSESSDLLCRNHSRRSYIEAPLIPILPFSSSKSANSSNSRITFSTFHQHTFIQNTMSYDPKGTVAKVFEPLLANELASTYGISDDAQDTAEYINDRIGQGKSAAEICLDVKDVINIPIDEAFMGRVFAEITRLQQLEASGQPLTPQQQQQQQQQQPQHQEQAPQEVAQPQMTQSLFPAAAPVAPATSAAPAPAINPFFPNGAPAPTFSTPVGGGSQQNQKPKVFPSGPAMKGNTQKKGHVDFHKVGSEPRKTGIQKGKPTRGGVGKDYDSKTNQRATQRKGINAANLQRTLNAGSDATVNMQTFTQRPPKGRCQEFPHCSNIACEFSHPTRNCFKYPECPNPPGTCDYLHPSEDQKLIQELAKTKTAFRDRRAQAAVTVDLCKFGVLCSKELCPFGHPTPANKHAKVMVPKWCSQPRDCSDPECQFAHSSPNYQAEPVRSTPAPRPGAKGGRLARVATTLEQCKFGKGCTNSSCPKRHATSMVACHGGYTCTRMDCTFAHPILEPCRFGDECKSKTCFYIHPDAREHRLFFRGDGLENTSNRTFAVPEDQVMEQAVQQ</sequence>
<dbReference type="RefSeq" id="XP_062877636.1">
    <property type="nucleotide sequence ID" value="XM_063021566.1"/>
</dbReference>
<dbReference type="InterPro" id="IPR049017">
    <property type="entry name" value="Nab2_Znf4"/>
</dbReference>
<evidence type="ECO:0000259" key="2">
    <source>
        <dbReference type="Pfam" id="PF21457"/>
    </source>
</evidence>
<dbReference type="KEGG" id="asau:88173625"/>
<proteinExistence type="predicted"/>
<dbReference type="Proteomes" id="UP001338582">
    <property type="component" value="Chromosome 3"/>
</dbReference>
<dbReference type="EMBL" id="CP138896">
    <property type="protein sequence ID" value="WPK25253.1"/>
    <property type="molecule type" value="Genomic_DNA"/>
</dbReference>